<dbReference type="InterPro" id="IPR036866">
    <property type="entry name" value="RibonucZ/Hydroxyglut_hydro"/>
</dbReference>
<sequence>MIEIKMFPASYGDSFLISCIGDTNTHIMVDMGFSTTYDNYISKEIQKIEADGISLLIFTHIDEDHILGGIRFFNKNGYAGTSGSIDIKEIWYNSFRHVQFHKTQNETGNSSNGVIEDLLKKGHPRELGVREVSDVGYQQGSTLGSLILKNGYVNNWNSSFEYGAVVVNEEISNSYNINDEVSLTLLSPNLENLELLGHEWEKKLSSIGYESTVQSDQLMDDAFEFFMSNLQMELKKRKVNEVSSIKESVEEIAKKNFEPDKAVVNGSSIAFILEFRGKSLLFLGDCHPEVVESNLKKILKKTNQEKMWFDVVKVSHHGSKHNTSVSLLKLINSKKYLFSTNGKGKNFSHPDIETIYRIITTDNTLDKELIFNYKPFMILNKFNDASLMEEFSYSIDYTNDLVQAKKEVPTIIHVR</sequence>
<feature type="domain" description="Metallo-beta-lactamase" evidence="4">
    <location>
        <begin position="12"/>
        <end position="101"/>
    </location>
</feature>
<name>A0AB36JKT5_9BACL</name>
<dbReference type="GO" id="GO:0016787">
    <property type="term" value="F:hydrolase activity"/>
    <property type="evidence" value="ECO:0007669"/>
    <property type="project" value="UniProtKB-KW"/>
</dbReference>
<evidence type="ECO:0000256" key="3">
    <source>
        <dbReference type="ARBA" id="ARBA00048505"/>
    </source>
</evidence>
<dbReference type="Gene3D" id="3.60.15.10">
    <property type="entry name" value="Ribonuclease Z/Hydroxyacylglutathione hydrolase-like"/>
    <property type="match status" value="1"/>
</dbReference>
<comment type="catalytic activity">
    <reaction evidence="1">
        <text>3',5'-cyclic CMP + H2O = CMP + H(+)</text>
        <dbReference type="Rhea" id="RHEA:72675"/>
        <dbReference type="ChEBI" id="CHEBI:15377"/>
        <dbReference type="ChEBI" id="CHEBI:15378"/>
        <dbReference type="ChEBI" id="CHEBI:58003"/>
        <dbReference type="ChEBI" id="CHEBI:60377"/>
    </reaction>
    <physiologicalReaction direction="left-to-right" evidence="1">
        <dbReference type="Rhea" id="RHEA:72676"/>
    </physiologicalReaction>
</comment>
<evidence type="ECO:0000313" key="6">
    <source>
        <dbReference type="Proteomes" id="UP000187323"/>
    </source>
</evidence>
<proteinExistence type="predicted"/>
<reference evidence="5 6" key="1">
    <citation type="submission" date="2016-10" db="EMBL/GenBank/DDBJ databases">
        <title>Paenibacillus species isolates.</title>
        <authorList>
            <person name="Beno S.M."/>
        </authorList>
    </citation>
    <scope>NUCLEOTIDE SEQUENCE [LARGE SCALE GENOMIC DNA]</scope>
    <source>
        <strain evidence="5 6">FSL H7-0918</strain>
    </source>
</reference>
<dbReference type="SUPFAM" id="SSF56281">
    <property type="entry name" value="Metallo-hydrolase/oxidoreductase"/>
    <property type="match status" value="1"/>
</dbReference>
<keyword evidence="5" id="KW-0378">Hydrolase</keyword>
<dbReference type="PANTHER" id="PTHR30619:SF1">
    <property type="entry name" value="RECOMBINATION PROTEIN 2"/>
    <property type="match status" value="1"/>
</dbReference>
<dbReference type="Proteomes" id="UP000187323">
    <property type="component" value="Unassembled WGS sequence"/>
</dbReference>
<comment type="function">
    <text evidence="2">Counteracts the endogenous Pycsar antiviral defense system. Phosphodiesterase that enables metal-dependent hydrolysis of host cyclic nucleotide Pycsar defense signals such as cCMP and cUMP.</text>
</comment>
<comment type="catalytic activity">
    <reaction evidence="3">
        <text>3',5'-cyclic UMP + H2O = UMP + H(+)</text>
        <dbReference type="Rhea" id="RHEA:70575"/>
        <dbReference type="ChEBI" id="CHEBI:15377"/>
        <dbReference type="ChEBI" id="CHEBI:15378"/>
        <dbReference type="ChEBI" id="CHEBI:57865"/>
        <dbReference type="ChEBI" id="CHEBI:184387"/>
    </reaction>
    <physiologicalReaction direction="left-to-right" evidence="3">
        <dbReference type="Rhea" id="RHEA:70576"/>
    </physiologicalReaction>
</comment>
<dbReference type="AlphaFoldDB" id="A0AB36JKT5"/>
<organism evidence="5 6">
    <name type="scientific">Paenibacillus odorifer</name>
    <dbReference type="NCBI Taxonomy" id="189426"/>
    <lineage>
        <taxon>Bacteria</taxon>
        <taxon>Bacillati</taxon>
        <taxon>Bacillota</taxon>
        <taxon>Bacilli</taxon>
        <taxon>Bacillales</taxon>
        <taxon>Paenibacillaceae</taxon>
        <taxon>Paenibacillus</taxon>
    </lineage>
</organism>
<gene>
    <name evidence="5" type="ORF">BSK47_03545</name>
</gene>
<evidence type="ECO:0000313" key="5">
    <source>
        <dbReference type="EMBL" id="OME23730.1"/>
    </source>
</evidence>
<dbReference type="InterPro" id="IPR001279">
    <property type="entry name" value="Metallo-B-lactamas"/>
</dbReference>
<accession>A0AB36JKT5</accession>
<evidence type="ECO:0000256" key="2">
    <source>
        <dbReference type="ARBA" id="ARBA00034301"/>
    </source>
</evidence>
<evidence type="ECO:0000256" key="1">
    <source>
        <dbReference type="ARBA" id="ARBA00034221"/>
    </source>
</evidence>
<dbReference type="RefSeq" id="WP_076133683.1">
    <property type="nucleotide sequence ID" value="NZ_MPTO01000003.1"/>
</dbReference>
<dbReference type="EMBL" id="MPTO01000003">
    <property type="protein sequence ID" value="OME23730.1"/>
    <property type="molecule type" value="Genomic_DNA"/>
</dbReference>
<protein>
    <submittedName>
        <fullName evidence="5">Zn-dependent hydrolase</fullName>
    </submittedName>
</protein>
<dbReference type="Pfam" id="PF00753">
    <property type="entry name" value="Lactamase_B"/>
    <property type="match status" value="1"/>
</dbReference>
<dbReference type="InterPro" id="IPR052159">
    <property type="entry name" value="Competence_DNA_uptake"/>
</dbReference>
<evidence type="ECO:0000259" key="4">
    <source>
        <dbReference type="Pfam" id="PF00753"/>
    </source>
</evidence>
<dbReference type="PANTHER" id="PTHR30619">
    <property type="entry name" value="DNA INTERNALIZATION/COMPETENCE PROTEIN COMEC/REC2"/>
    <property type="match status" value="1"/>
</dbReference>
<comment type="caution">
    <text evidence="5">The sequence shown here is derived from an EMBL/GenBank/DDBJ whole genome shotgun (WGS) entry which is preliminary data.</text>
</comment>